<dbReference type="PANTHER" id="PTHR11820:SF7">
    <property type="entry name" value="ACYLPYRUVASE FAHD1, MITOCHONDRIAL"/>
    <property type="match status" value="1"/>
</dbReference>
<dbReference type="Proteomes" id="UP000037069">
    <property type="component" value="Unassembled WGS sequence"/>
</dbReference>
<evidence type="ECO:0000256" key="1">
    <source>
        <dbReference type="ARBA" id="ARBA00010211"/>
    </source>
</evidence>
<comment type="caution">
    <text evidence="7">The sequence shown here is derived from an EMBL/GenBank/DDBJ whole genome shotgun (WGS) entry which is preliminary data.</text>
</comment>
<comment type="catalytic activity">
    <reaction evidence="4">
        <text>oxaloacetate = enol-oxaloacetate</text>
        <dbReference type="Rhea" id="RHEA:16021"/>
        <dbReference type="ChEBI" id="CHEBI:16452"/>
        <dbReference type="ChEBI" id="CHEBI:17479"/>
        <dbReference type="EC" id="5.3.2.2"/>
    </reaction>
    <physiologicalReaction direction="right-to-left" evidence="4">
        <dbReference type="Rhea" id="RHEA:16023"/>
    </physiologicalReaction>
</comment>
<dbReference type="OMA" id="EACIAWV"/>
<dbReference type="OrthoDB" id="411064at2759"/>
<dbReference type="EC" id="5.3.2.2" evidence="5"/>
<gene>
    <name evidence="7" type="ORF">FF38_08342</name>
</gene>
<keyword evidence="2" id="KW-0479">Metal-binding</keyword>
<dbReference type="GO" id="GO:0050163">
    <property type="term" value="F:oxaloacetate tautomerase activity"/>
    <property type="evidence" value="ECO:0007669"/>
    <property type="project" value="UniProtKB-EC"/>
</dbReference>
<dbReference type="GO" id="GO:0046872">
    <property type="term" value="F:metal ion binding"/>
    <property type="evidence" value="ECO:0007669"/>
    <property type="project" value="UniProtKB-KW"/>
</dbReference>
<keyword evidence="8" id="KW-1185">Reference proteome</keyword>
<proteinExistence type="inferred from homology"/>
<dbReference type="Pfam" id="PF01557">
    <property type="entry name" value="FAA_hydrolase"/>
    <property type="match status" value="1"/>
</dbReference>
<evidence type="ECO:0000256" key="4">
    <source>
        <dbReference type="ARBA" id="ARBA00044911"/>
    </source>
</evidence>
<evidence type="ECO:0000313" key="7">
    <source>
        <dbReference type="EMBL" id="KNC34400.1"/>
    </source>
</evidence>
<evidence type="ECO:0000313" key="8">
    <source>
        <dbReference type="Proteomes" id="UP000037069"/>
    </source>
</evidence>
<evidence type="ECO:0000256" key="2">
    <source>
        <dbReference type="ARBA" id="ARBA00022723"/>
    </source>
</evidence>
<name>A0A0L0CPX3_LUCCU</name>
<dbReference type="STRING" id="7375.A0A0L0CPX3"/>
<protein>
    <recommendedName>
        <fullName evidence="5">oxaloacetate tautomerase</fullName>
        <ecNumber evidence="5">5.3.2.2</ecNumber>
    </recommendedName>
    <alternativeName>
        <fullName evidence="3">Fumarylacetoacetate hydrolase domain-containing protein 1</fullName>
    </alternativeName>
</protein>
<evidence type="ECO:0000259" key="6">
    <source>
        <dbReference type="Pfam" id="PF01557"/>
    </source>
</evidence>
<feature type="domain" description="Fumarylacetoacetase-like C-terminal" evidence="6">
    <location>
        <begin position="1"/>
        <end position="107"/>
    </location>
</feature>
<sequence>MTARNLQDRAKKAGLPWTFAKGFDTFLPISPLITPNLIKDPQDCQLKLFINNQLRQDDNTNLMVFKIPYLLAYVSNIMTLNEGDVILTGTPKGVGETKPGDKLHAELYSENKLVQTLSTNIESTNINLNANNI</sequence>
<dbReference type="InterPro" id="IPR011234">
    <property type="entry name" value="Fumarylacetoacetase-like_C"/>
</dbReference>
<evidence type="ECO:0000256" key="5">
    <source>
        <dbReference type="ARBA" id="ARBA00044973"/>
    </source>
</evidence>
<dbReference type="AlphaFoldDB" id="A0A0L0CPX3"/>
<evidence type="ECO:0000256" key="3">
    <source>
        <dbReference type="ARBA" id="ARBA00042340"/>
    </source>
</evidence>
<dbReference type="GO" id="GO:0005739">
    <property type="term" value="C:mitochondrion"/>
    <property type="evidence" value="ECO:0007669"/>
    <property type="project" value="TreeGrafter"/>
</dbReference>
<comment type="similarity">
    <text evidence="1">Belongs to the FAH family.</text>
</comment>
<dbReference type="PANTHER" id="PTHR11820">
    <property type="entry name" value="ACYLPYRUVASE"/>
    <property type="match status" value="1"/>
</dbReference>
<reference evidence="7 8" key="1">
    <citation type="journal article" date="2015" name="Nat. Commun.">
        <title>Lucilia cuprina genome unlocks parasitic fly biology to underpin future interventions.</title>
        <authorList>
            <person name="Anstead C.A."/>
            <person name="Korhonen P.K."/>
            <person name="Young N.D."/>
            <person name="Hall R.S."/>
            <person name="Jex A.R."/>
            <person name="Murali S.C."/>
            <person name="Hughes D.S."/>
            <person name="Lee S.F."/>
            <person name="Perry T."/>
            <person name="Stroehlein A.J."/>
            <person name="Ansell B.R."/>
            <person name="Breugelmans B."/>
            <person name="Hofmann A."/>
            <person name="Qu J."/>
            <person name="Dugan S."/>
            <person name="Lee S.L."/>
            <person name="Chao H."/>
            <person name="Dinh H."/>
            <person name="Han Y."/>
            <person name="Doddapaneni H.V."/>
            <person name="Worley K.C."/>
            <person name="Muzny D.M."/>
            <person name="Ioannidis P."/>
            <person name="Waterhouse R.M."/>
            <person name="Zdobnov E.M."/>
            <person name="James P.J."/>
            <person name="Bagnall N.H."/>
            <person name="Kotze A.C."/>
            <person name="Gibbs R.A."/>
            <person name="Richards S."/>
            <person name="Batterham P."/>
            <person name="Gasser R.B."/>
        </authorList>
    </citation>
    <scope>NUCLEOTIDE SEQUENCE [LARGE SCALE GENOMIC DNA]</scope>
    <source>
        <strain evidence="7 8">LS</strain>
        <tissue evidence="7">Full body</tissue>
    </source>
</reference>
<dbReference type="EMBL" id="JRES01000071">
    <property type="protein sequence ID" value="KNC34400.1"/>
    <property type="molecule type" value="Genomic_DNA"/>
</dbReference>
<dbReference type="InterPro" id="IPR036663">
    <property type="entry name" value="Fumarylacetoacetase_C_sf"/>
</dbReference>
<dbReference type="Gene3D" id="3.90.850.10">
    <property type="entry name" value="Fumarylacetoacetase-like, C-terminal domain"/>
    <property type="match status" value="1"/>
</dbReference>
<organism evidence="7 8">
    <name type="scientific">Lucilia cuprina</name>
    <name type="common">Green bottle fly</name>
    <name type="synonym">Australian sheep blowfly</name>
    <dbReference type="NCBI Taxonomy" id="7375"/>
    <lineage>
        <taxon>Eukaryota</taxon>
        <taxon>Metazoa</taxon>
        <taxon>Ecdysozoa</taxon>
        <taxon>Arthropoda</taxon>
        <taxon>Hexapoda</taxon>
        <taxon>Insecta</taxon>
        <taxon>Pterygota</taxon>
        <taxon>Neoptera</taxon>
        <taxon>Endopterygota</taxon>
        <taxon>Diptera</taxon>
        <taxon>Brachycera</taxon>
        <taxon>Muscomorpha</taxon>
        <taxon>Oestroidea</taxon>
        <taxon>Calliphoridae</taxon>
        <taxon>Luciliinae</taxon>
        <taxon>Lucilia</taxon>
    </lineage>
</organism>
<dbReference type="GO" id="GO:0018773">
    <property type="term" value="F:acetylpyruvate hydrolase activity"/>
    <property type="evidence" value="ECO:0007669"/>
    <property type="project" value="TreeGrafter"/>
</dbReference>
<dbReference type="SUPFAM" id="SSF56529">
    <property type="entry name" value="FAH"/>
    <property type="match status" value="1"/>
</dbReference>
<accession>A0A0L0CPX3</accession>